<reference evidence="1 2" key="1">
    <citation type="submission" date="2017-03" db="EMBL/GenBank/DDBJ databases">
        <title>Lifting the veil on microbial sulfur biogeochemistry in mining wastewaters.</title>
        <authorList>
            <person name="Kantor R.S."/>
            <person name="Colenbrander Nelson T."/>
            <person name="Marshall S."/>
            <person name="Bennett D."/>
            <person name="Apte S."/>
            <person name="Camacho D."/>
            <person name="Thomas B.C."/>
            <person name="Warren L.A."/>
            <person name="Banfield J.F."/>
        </authorList>
    </citation>
    <scope>NUCLEOTIDE SEQUENCE [LARGE SCALE GENOMIC DNA]</scope>
    <source>
        <strain evidence="1">32-67-7</strain>
    </source>
</reference>
<protein>
    <recommendedName>
        <fullName evidence="3">DUF736 domain-containing protein</fullName>
    </recommendedName>
</protein>
<dbReference type="EMBL" id="NCDQ01000145">
    <property type="protein sequence ID" value="OYX03419.1"/>
    <property type="molecule type" value="Genomic_DNA"/>
</dbReference>
<sequence length="112" mass="12458">MTTIGYFRRDGEAYVGRLATLQIDATVRLVPIDRLSARAPAFRAFVGETECGAAWRPLDPASGALLNLELDDPTWSEPVNARLMAGDEPHPLVWIRHKPDRAVEDVRPRPPT</sequence>
<name>A0A258D6Q5_CAUVI</name>
<dbReference type="AlphaFoldDB" id="A0A258D6Q5"/>
<dbReference type="InterPro" id="IPR007948">
    <property type="entry name" value="DUF736"/>
</dbReference>
<dbReference type="Pfam" id="PF05284">
    <property type="entry name" value="DUF736"/>
    <property type="match status" value="1"/>
</dbReference>
<dbReference type="Proteomes" id="UP000215616">
    <property type="component" value="Unassembled WGS sequence"/>
</dbReference>
<evidence type="ECO:0008006" key="3">
    <source>
        <dbReference type="Google" id="ProtNLM"/>
    </source>
</evidence>
<gene>
    <name evidence="1" type="ORF">B7Z12_10230</name>
</gene>
<accession>A0A258D6Q5</accession>
<evidence type="ECO:0000313" key="1">
    <source>
        <dbReference type="EMBL" id="OYX03419.1"/>
    </source>
</evidence>
<comment type="caution">
    <text evidence="1">The sequence shown here is derived from an EMBL/GenBank/DDBJ whole genome shotgun (WGS) entry which is preliminary data.</text>
</comment>
<organism evidence="1 2">
    <name type="scientific">Caulobacter vibrioides</name>
    <name type="common">Caulobacter crescentus</name>
    <dbReference type="NCBI Taxonomy" id="155892"/>
    <lineage>
        <taxon>Bacteria</taxon>
        <taxon>Pseudomonadati</taxon>
        <taxon>Pseudomonadota</taxon>
        <taxon>Alphaproteobacteria</taxon>
        <taxon>Caulobacterales</taxon>
        <taxon>Caulobacteraceae</taxon>
        <taxon>Caulobacter</taxon>
    </lineage>
</organism>
<proteinExistence type="predicted"/>
<evidence type="ECO:0000313" key="2">
    <source>
        <dbReference type="Proteomes" id="UP000215616"/>
    </source>
</evidence>